<organism evidence="3 4">
    <name type="scientific">Lithohypha guttulata</name>
    <dbReference type="NCBI Taxonomy" id="1690604"/>
    <lineage>
        <taxon>Eukaryota</taxon>
        <taxon>Fungi</taxon>
        <taxon>Dikarya</taxon>
        <taxon>Ascomycota</taxon>
        <taxon>Pezizomycotina</taxon>
        <taxon>Eurotiomycetes</taxon>
        <taxon>Chaetothyriomycetidae</taxon>
        <taxon>Chaetothyriales</taxon>
        <taxon>Trichomeriaceae</taxon>
        <taxon>Lithohypha</taxon>
    </lineage>
</organism>
<dbReference type="Gene3D" id="3.40.50.410">
    <property type="entry name" value="von Willebrand factor, type A domain"/>
    <property type="match status" value="1"/>
</dbReference>
<dbReference type="SUPFAM" id="SSF53300">
    <property type="entry name" value="vWA-like"/>
    <property type="match status" value="1"/>
</dbReference>
<reference evidence="3 4" key="1">
    <citation type="submission" date="2023-08" db="EMBL/GenBank/DDBJ databases">
        <title>Black Yeasts Isolated from many extreme environments.</title>
        <authorList>
            <person name="Coleine C."/>
            <person name="Stajich J.E."/>
            <person name="Selbmann L."/>
        </authorList>
    </citation>
    <scope>NUCLEOTIDE SEQUENCE [LARGE SCALE GENOMIC DNA]</scope>
    <source>
        <strain evidence="3 4">CCFEE 5885</strain>
    </source>
</reference>
<dbReference type="Proteomes" id="UP001345013">
    <property type="component" value="Unassembled WGS sequence"/>
</dbReference>
<dbReference type="PROSITE" id="PS50234">
    <property type="entry name" value="VWFA"/>
    <property type="match status" value="1"/>
</dbReference>
<dbReference type="SMART" id="SM00327">
    <property type="entry name" value="VWA"/>
    <property type="match status" value="1"/>
</dbReference>
<comment type="caution">
    <text evidence="3">The sequence shown here is derived from an EMBL/GenBank/DDBJ whole genome shotgun (WGS) entry which is preliminary data.</text>
</comment>
<dbReference type="InterPro" id="IPR051266">
    <property type="entry name" value="CLCR"/>
</dbReference>
<evidence type="ECO:0000256" key="1">
    <source>
        <dbReference type="SAM" id="MobiDB-lite"/>
    </source>
</evidence>
<evidence type="ECO:0000313" key="4">
    <source>
        <dbReference type="Proteomes" id="UP001345013"/>
    </source>
</evidence>
<protein>
    <recommendedName>
        <fullName evidence="2">VWFA domain-containing protein</fullName>
    </recommendedName>
</protein>
<dbReference type="PANTHER" id="PTHR10579">
    <property type="entry name" value="CALCIUM-ACTIVATED CHLORIDE CHANNEL REGULATOR"/>
    <property type="match status" value="1"/>
</dbReference>
<dbReference type="PANTHER" id="PTHR10579:SF156">
    <property type="entry name" value="VWFA DOMAIN-CONTAINING PROTEIN"/>
    <property type="match status" value="1"/>
</dbReference>
<evidence type="ECO:0000259" key="2">
    <source>
        <dbReference type="PROSITE" id="PS50234"/>
    </source>
</evidence>
<dbReference type="InterPro" id="IPR036465">
    <property type="entry name" value="vWFA_dom_sf"/>
</dbReference>
<keyword evidence="4" id="KW-1185">Reference proteome</keyword>
<feature type="domain" description="VWFA" evidence="2">
    <location>
        <begin position="72"/>
        <end position="270"/>
    </location>
</feature>
<dbReference type="InterPro" id="IPR039510">
    <property type="entry name" value="Vint_dom"/>
</dbReference>
<feature type="compositionally biased region" description="Polar residues" evidence="1">
    <location>
        <begin position="732"/>
        <end position="742"/>
    </location>
</feature>
<feature type="region of interest" description="Disordered" evidence="1">
    <location>
        <begin position="717"/>
        <end position="742"/>
    </location>
</feature>
<name>A0ABR0KJJ9_9EURO</name>
<sequence>MVEQEDLEKIEDEFVLLEMDWLAETTPSPTSAVAPVEVSVKLQPLGKEPNEVLLSVIPPKQPEGGLQHTPCDIVLVIDVSGSMIADAELPDQAASDQKESSGLSILDLVKHAARTILENLNEGDRLAVVTFSNNATLVQGLIPMTQPCKDKTWRRIEDLTVEGSTNLWSGIREGLNIFENHDRVGNVQEMFVLTDGVPNHMCPSQGYVRKLHPLLQKMRQDRGDAPSVSCFGFGYHLRSALLRSIAEVGRGNYAFIPDAGMIGTVFIHAVANLFTTFATSTEVVLSCSNAKVKIAPPAWLEFDIEPQIIDTRVLHLGNIRYGQPRDIIVKLNGASQEDSMKAIVRYSAANQAKKMATTTCHFYDQRTITTTAIDYHISRHEICAYLASLSTKNQNNEHVSLPASSLRSQCHAVDALVEGIQSRLASAMNQGASTTDLNALLADLQSPDPTNPHGSGQIALAVQLDRPSPSPSSRGSMSRPYTYGVQNPSYYQRWGMHYIPSILHAHMRQTCLTFKDPGPLRYGINSPLFIKMRDELDDAFDKLPAPKGSPKPREVCRTRTPVMRTPVRMSRYNSCSNPCFAGHCQVRMGDGISTRKVEELRVGDRISTPQGERVINGVLKTRIDSARSGFQDLCNVSKDPNGNGEDGSGLWITPYHPIYDASTVRWVFPKDVATRTRAMKSGAVYSILLEAGEHVDAHTIEVSGILCATLGHGLTHPYPQPQSPAHAEVGSDPSTDTASLSGSQELDVRSHPFFGSYAKVLSSLSRLRKDEHGRWISGGVIKQAKYPGDSSGIACGFISLPEPEKINEKAATDKHLAFPSRKARAHL</sequence>
<evidence type="ECO:0000313" key="3">
    <source>
        <dbReference type="EMBL" id="KAK5098496.1"/>
    </source>
</evidence>
<accession>A0ABR0KJJ9</accession>
<dbReference type="Pfam" id="PF13768">
    <property type="entry name" value="VWA_3"/>
    <property type="match status" value="1"/>
</dbReference>
<gene>
    <name evidence="3" type="ORF">LTR24_001815</name>
</gene>
<dbReference type="InterPro" id="IPR032838">
    <property type="entry name" value="Vwaint_dom"/>
</dbReference>
<dbReference type="Pfam" id="PF14624">
    <property type="entry name" value="Vwaint"/>
    <property type="match status" value="1"/>
</dbReference>
<dbReference type="SUPFAM" id="SSF51294">
    <property type="entry name" value="Hedgehog/intein (Hint) domain"/>
    <property type="match status" value="1"/>
</dbReference>
<dbReference type="EMBL" id="JAVRRG010000014">
    <property type="protein sequence ID" value="KAK5098496.1"/>
    <property type="molecule type" value="Genomic_DNA"/>
</dbReference>
<dbReference type="InterPro" id="IPR002035">
    <property type="entry name" value="VWF_A"/>
</dbReference>
<dbReference type="Pfam" id="PF14623">
    <property type="entry name" value="Vint"/>
    <property type="match status" value="1"/>
</dbReference>
<proteinExistence type="predicted"/>
<dbReference type="InterPro" id="IPR036844">
    <property type="entry name" value="Hint_dom_sf"/>
</dbReference>